<dbReference type="OrthoDB" id="5945995at2"/>
<evidence type="ECO:0000256" key="2">
    <source>
        <dbReference type="SAM" id="SignalP"/>
    </source>
</evidence>
<feature type="domain" description="Transglycosylase SLT" evidence="3">
    <location>
        <begin position="40"/>
        <end position="164"/>
    </location>
</feature>
<proteinExistence type="inferred from homology"/>
<dbReference type="SUPFAM" id="SSF53955">
    <property type="entry name" value="Lysozyme-like"/>
    <property type="match status" value="1"/>
</dbReference>
<dbReference type="Proteomes" id="UP000445696">
    <property type="component" value="Unassembled WGS sequence"/>
</dbReference>
<comment type="similarity">
    <text evidence="1">Belongs to the virb1 family.</text>
</comment>
<dbReference type="EMBL" id="WTVA01000014">
    <property type="protein sequence ID" value="MZR23116.1"/>
    <property type="molecule type" value="Genomic_DNA"/>
</dbReference>
<evidence type="ECO:0000313" key="4">
    <source>
        <dbReference type="EMBL" id="MZR23116.1"/>
    </source>
</evidence>
<keyword evidence="2" id="KW-0732">Signal</keyword>
<keyword evidence="5" id="KW-1185">Reference proteome</keyword>
<evidence type="ECO:0000256" key="1">
    <source>
        <dbReference type="ARBA" id="ARBA00009387"/>
    </source>
</evidence>
<protein>
    <submittedName>
        <fullName evidence="4">Transglycosylase SLT domain-containing protein</fullName>
    </submittedName>
</protein>
<dbReference type="Pfam" id="PF01464">
    <property type="entry name" value="SLT"/>
    <property type="match status" value="1"/>
</dbReference>
<comment type="caution">
    <text evidence="4">The sequence shown here is derived from an EMBL/GenBank/DDBJ whole genome shotgun (WGS) entry which is preliminary data.</text>
</comment>
<feature type="chain" id="PRO_5032290970" evidence="2">
    <location>
        <begin position="23"/>
        <end position="234"/>
    </location>
</feature>
<dbReference type="InterPro" id="IPR008258">
    <property type="entry name" value="Transglycosylase_SLT_dom_1"/>
</dbReference>
<dbReference type="Gene3D" id="1.10.530.10">
    <property type="match status" value="1"/>
</dbReference>
<feature type="signal peptide" evidence="2">
    <location>
        <begin position="1"/>
        <end position="22"/>
    </location>
</feature>
<evidence type="ECO:0000259" key="3">
    <source>
        <dbReference type="Pfam" id="PF01464"/>
    </source>
</evidence>
<name>A0A845MIG2_9PROT</name>
<accession>A0A845MIG2</accession>
<reference evidence="4 5" key="1">
    <citation type="journal article" date="2014" name="Int. J. Syst. Evol. Microbiol.">
        <title>Sneathiella chungangensis sp. nov., isolated from a marine sand, and emended description of the genus Sneathiella.</title>
        <authorList>
            <person name="Siamphan C."/>
            <person name="Kim H."/>
            <person name="Lee J.S."/>
            <person name="Kim W."/>
        </authorList>
    </citation>
    <scope>NUCLEOTIDE SEQUENCE [LARGE SCALE GENOMIC DNA]</scope>
    <source>
        <strain evidence="4 5">KCTC 32476</strain>
    </source>
</reference>
<organism evidence="4 5">
    <name type="scientific">Sneathiella chungangensis</name>
    <dbReference type="NCBI Taxonomy" id="1418234"/>
    <lineage>
        <taxon>Bacteria</taxon>
        <taxon>Pseudomonadati</taxon>
        <taxon>Pseudomonadota</taxon>
        <taxon>Alphaproteobacteria</taxon>
        <taxon>Sneathiellales</taxon>
        <taxon>Sneathiellaceae</taxon>
        <taxon>Sneathiella</taxon>
    </lineage>
</organism>
<dbReference type="AlphaFoldDB" id="A0A845MIG2"/>
<gene>
    <name evidence="4" type="ORF">GQF03_12340</name>
</gene>
<dbReference type="InterPro" id="IPR023346">
    <property type="entry name" value="Lysozyme-like_dom_sf"/>
</dbReference>
<dbReference type="RefSeq" id="WP_161339588.1">
    <property type="nucleotide sequence ID" value="NZ_JBHSDG010000003.1"/>
</dbReference>
<sequence>MRILIGLLTLAFSVLATAPAIAGNVIAKAPEHAKTCAKAVTAAESEYRLPKRLLTAVSLTESGHWHKEKKEMIAWPWTVYAEGRGRYFPSKEAAIDEVKMLKAKGVQNIDVGCMQINLYYHPDAFEDLETALDPEQNTQYAARLLKNLREESRSWNVAIAHYHSRNHKYNVPYRQKVLKIWQKERRKDTNARMAASREAYRLKREELAERIREASQRRFTKENMQRLAAAEPSS</sequence>
<evidence type="ECO:0000313" key="5">
    <source>
        <dbReference type="Proteomes" id="UP000445696"/>
    </source>
</evidence>